<dbReference type="AlphaFoldDB" id="A0A653DIC6"/>
<dbReference type="OrthoDB" id="8191658at2759"/>
<keyword evidence="1" id="KW-1133">Transmembrane helix</keyword>
<reference evidence="2 3" key="1">
    <citation type="submission" date="2019-01" db="EMBL/GenBank/DDBJ databases">
        <authorList>
            <person name="Sayadi A."/>
        </authorList>
    </citation>
    <scope>NUCLEOTIDE SEQUENCE [LARGE SCALE GENOMIC DNA]</scope>
</reference>
<keyword evidence="1" id="KW-0812">Transmembrane</keyword>
<feature type="transmembrane region" description="Helical" evidence="1">
    <location>
        <begin position="63"/>
        <end position="85"/>
    </location>
</feature>
<feature type="non-terminal residue" evidence="2">
    <location>
        <position position="101"/>
    </location>
</feature>
<dbReference type="EMBL" id="CAACVG010012163">
    <property type="protein sequence ID" value="VEN59754.1"/>
    <property type="molecule type" value="Genomic_DNA"/>
</dbReference>
<evidence type="ECO:0000313" key="2">
    <source>
        <dbReference type="EMBL" id="VEN59754.1"/>
    </source>
</evidence>
<proteinExistence type="predicted"/>
<evidence type="ECO:0000256" key="1">
    <source>
        <dbReference type="SAM" id="Phobius"/>
    </source>
</evidence>
<keyword evidence="1" id="KW-0472">Membrane</keyword>
<sequence>MILCNVFKTMRPRCLLKCGLPDTFQVLHDEKLPHVEEEMYKSLTRCNQHLLVVFKIRDDLEDIFGVIFLFQSVFSMLIIASNLFVASKVPITSTEFLSQMQ</sequence>
<gene>
    <name evidence="2" type="ORF">CALMAC_LOCUS17660</name>
</gene>
<name>A0A653DIC6_CALMS</name>
<evidence type="ECO:0000313" key="3">
    <source>
        <dbReference type="Proteomes" id="UP000410492"/>
    </source>
</evidence>
<keyword evidence="3" id="KW-1185">Reference proteome</keyword>
<organism evidence="2 3">
    <name type="scientific">Callosobruchus maculatus</name>
    <name type="common">Southern cowpea weevil</name>
    <name type="synonym">Pulse bruchid</name>
    <dbReference type="NCBI Taxonomy" id="64391"/>
    <lineage>
        <taxon>Eukaryota</taxon>
        <taxon>Metazoa</taxon>
        <taxon>Ecdysozoa</taxon>
        <taxon>Arthropoda</taxon>
        <taxon>Hexapoda</taxon>
        <taxon>Insecta</taxon>
        <taxon>Pterygota</taxon>
        <taxon>Neoptera</taxon>
        <taxon>Endopterygota</taxon>
        <taxon>Coleoptera</taxon>
        <taxon>Polyphaga</taxon>
        <taxon>Cucujiformia</taxon>
        <taxon>Chrysomeloidea</taxon>
        <taxon>Chrysomelidae</taxon>
        <taxon>Bruchinae</taxon>
        <taxon>Bruchini</taxon>
        <taxon>Callosobruchus</taxon>
    </lineage>
</organism>
<protein>
    <submittedName>
        <fullName evidence="2">Uncharacterized protein</fullName>
    </submittedName>
</protein>
<accession>A0A653DIC6</accession>
<dbReference type="Proteomes" id="UP000410492">
    <property type="component" value="Unassembled WGS sequence"/>
</dbReference>